<protein>
    <submittedName>
        <fullName evidence="1">Uncharacterized protein</fullName>
    </submittedName>
</protein>
<sequence>MTKRQEAQYLKAITGPDGQPLLVADDSGGLVSRAEFDEVYQLMLKYREDALNNEGMAECMSMFRRDMINAGVVTEQCPPMMMTEGVGSYIANLAKQVTRARLGPKPGK</sequence>
<organism evidence="1 2">
    <name type="scientific">Pseudomonas putida</name>
    <name type="common">Arthrobacter siderocapsulatus</name>
    <dbReference type="NCBI Taxonomy" id="303"/>
    <lineage>
        <taxon>Bacteria</taxon>
        <taxon>Pseudomonadati</taxon>
        <taxon>Pseudomonadota</taxon>
        <taxon>Gammaproteobacteria</taxon>
        <taxon>Pseudomonadales</taxon>
        <taxon>Pseudomonadaceae</taxon>
        <taxon>Pseudomonas</taxon>
    </lineage>
</organism>
<proteinExistence type="predicted"/>
<evidence type="ECO:0000313" key="1">
    <source>
        <dbReference type="EMBL" id="MBI6883090.1"/>
    </source>
</evidence>
<accession>A0A8I1JK53</accession>
<gene>
    <name evidence="1" type="ORF">JEU22_04110</name>
</gene>
<dbReference type="RefSeq" id="WP_198746704.1">
    <property type="nucleotide sequence ID" value="NZ_JAEHTE010000002.1"/>
</dbReference>
<dbReference type="Proteomes" id="UP000637061">
    <property type="component" value="Unassembled WGS sequence"/>
</dbReference>
<dbReference type="AlphaFoldDB" id="A0A8I1JK53"/>
<comment type="caution">
    <text evidence="1">The sequence shown here is derived from an EMBL/GenBank/DDBJ whole genome shotgun (WGS) entry which is preliminary data.</text>
</comment>
<reference evidence="1" key="1">
    <citation type="submission" date="2020-12" db="EMBL/GenBank/DDBJ databases">
        <title>Enhanced detection system for hospital associated transmission using whole genome sequencing surveillance.</title>
        <authorList>
            <person name="Harrison L.H."/>
            <person name="Van Tyne D."/>
            <person name="Marsh J.W."/>
            <person name="Griffith M.P."/>
            <person name="Snyder D.J."/>
            <person name="Cooper V.S."/>
            <person name="Mustapha M."/>
        </authorList>
    </citation>
    <scope>NUCLEOTIDE SEQUENCE</scope>
    <source>
        <strain evidence="1">PSB00042</strain>
    </source>
</reference>
<dbReference type="EMBL" id="JAEHTE010000002">
    <property type="protein sequence ID" value="MBI6883090.1"/>
    <property type="molecule type" value="Genomic_DNA"/>
</dbReference>
<evidence type="ECO:0000313" key="2">
    <source>
        <dbReference type="Proteomes" id="UP000637061"/>
    </source>
</evidence>
<name>A0A8I1JK53_PSEPU</name>